<evidence type="ECO:0000313" key="3">
    <source>
        <dbReference type="Proteomes" id="UP000001819"/>
    </source>
</evidence>
<dbReference type="Pfam" id="PF04979">
    <property type="entry name" value="IPP-2"/>
    <property type="match status" value="1"/>
</dbReference>
<gene>
    <name evidence="4" type="primary">LOC6900953</name>
    <name evidence="6" type="synonym">LOC117184874</name>
    <name evidence="5" type="synonym">LOC6900954</name>
</gene>
<dbReference type="Proteomes" id="UP000001819">
    <property type="component" value="Chromosome X"/>
</dbReference>
<protein>
    <submittedName>
        <fullName evidence="4 5">Protein phosphatase inhibitor 2-like</fullName>
    </submittedName>
</protein>
<evidence type="ECO:0000256" key="2">
    <source>
        <dbReference type="SAM" id="MobiDB-lite"/>
    </source>
</evidence>
<dbReference type="Gene3D" id="6.10.250.1050">
    <property type="match status" value="2"/>
</dbReference>
<dbReference type="PANTHER" id="PTHR12398:SF20">
    <property type="entry name" value="PROTEIN PHOSPHATASE 1 REGULATORY INHIBITOR SUBUNIT 2"/>
    <property type="match status" value="1"/>
</dbReference>
<feature type="region of interest" description="Disordered" evidence="2">
    <location>
        <begin position="1"/>
        <end position="25"/>
    </location>
</feature>
<feature type="region of interest" description="Disordered" evidence="2">
    <location>
        <begin position="248"/>
        <end position="281"/>
    </location>
</feature>
<dbReference type="KEGG" id="dpo:117184874"/>
<dbReference type="GO" id="GO:0004864">
    <property type="term" value="F:protein phosphatase inhibitor activity"/>
    <property type="evidence" value="ECO:0007669"/>
    <property type="project" value="UniProtKB-KW"/>
</dbReference>
<dbReference type="RefSeq" id="XP_002134654.2">
    <property type="nucleotide sequence ID" value="XM_002134618.3"/>
</dbReference>
<feature type="region of interest" description="Disordered" evidence="2">
    <location>
        <begin position="83"/>
        <end position="105"/>
    </location>
</feature>
<proteinExistence type="inferred from homology"/>
<evidence type="ECO:0000313" key="6">
    <source>
        <dbReference type="RefSeq" id="XP_033239860.1"/>
    </source>
</evidence>
<feature type="region of interest" description="Disordered" evidence="2">
    <location>
        <begin position="174"/>
        <end position="212"/>
    </location>
</feature>
<dbReference type="KEGG" id="dpo:6900954"/>
<dbReference type="AlphaFoldDB" id="A0A6I8V086"/>
<name>A0A6I8V086_DROPS</name>
<dbReference type="PANTHER" id="PTHR12398">
    <property type="entry name" value="PROTEIN PHOSPHATASE INHIBITOR"/>
    <property type="match status" value="1"/>
</dbReference>
<organism evidence="3 4">
    <name type="scientific">Drosophila pseudoobscura pseudoobscura</name>
    <name type="common">Fruit fly</name>
    <dbReference type="NCBI Taxonomy" id="46245"/>
    <lineage>
        <taxon>Eukaryota</taxon>
        <taxon>Metazoa</taxon>
        <taxon>Ecdysozoa</taxon>
        <taxon>Arthropoda</taxon>
        <taxon>Hexapoda</taxon>
        <taxon>Insecta</taxon>
        <taxon>Pterygota</taxon>
        <taxon>Neoptera</taxon>
        <taxon>Endopterygota</taxon>
        <taxon>Diptera</taxon>
        <taxon>Brachycera</taxon>
        <taxon>Muscomorpha</taxon>
        <taxon>Ephydroidea</taxon>
        <taxon>Drosophilidae</taxon>
        <taxon>Drosophila</taxon>
        <taxon>Sophophora</taxon>
    </lineage>
</organism>
<evidence type="ECO:0000256" key="1">
    <source>
        <dbReference type="ARBA" id="ARBA00005472"/>
    </source>
</evidence>
<dbReference type="RefSeq" id="XP_002134655.2">
    <property type="nucleotide sequence ID" value="XM_002134619.2"/>
</dbReference>
<dbReference type="RefSeq" id="XP_033239860.1">
    <property type="nucleotide sequence ID" value="XM_033383969.1"/>
</dbReference>
<keyword evidence="3" id="KW-1185">Reference proteome</keyword>
<accession>A0A6I8V086</accession>
<dbReference type="GO" id="GO:0009966">
    <property type="term" value="P:regulation of signal transduction"/>
    <property type="evidence" value="ECO:0007669"/>
    <property type="project" value="InterPro"/>
</dbReference>
<evidence type="ECO:0000313" key="5">
    <source>
        <dbReference type="RefSeq" id="XP_002134655.2"/>
    </source>
</evidence>
<feature type="compositionally biased region" description="Acidic residues" evidence="2">
    <location>
        <begin position="89"/>
        <end position="105"/>
    </location>
</feature>
<dbReference type="KEGG" id="dpo:6900953"/>
<evidence type="ECO:0000313" key="4">
    <source>
        <dbReference type="RefSeq" id="XP_002134654.2"/>
    </source>
</evidence>
<reference evidence="4 5" key="1">
    <citation type="submission" date="2025-04" db="UniProtKB">
        <authorList>
            <consortium name="RefSeq"/>
        </authorList>
    </citation>
    <scope>IDENTIFICATION</scope>
    <source>
        <strain evidence="4 5">MV-25-SWS-2005</strain>
        <tissue evidence="4 5">Whole body</tissue>
    </source>
</reference>
<dbReference type="InterPro" id="IPR007062">
    <property type="entry name" value="PPI-2"/>
</dbReference>
<sequence length="281" mass="31240">MNSDDLKGILKGGSNEAPQKPADQKTAKFDELNVLATFHPEGKTYGHMIIDEPKTPFVFEDELPKKLDTAELMEKLRLTSQSATPCFGIEEDSDDSSDDEDFPESVEEKVRRIEFERRRKLHYKEYFSVPLARRLIAEEFGDMFPSEPTCKCEPSSGVDETGPTRATHDTVMEEEHQLLDPEQPSSHSLAHAESNEGGYRIDPEPVLDPSHPCYQQLTAQTNRPLTAETDEALHIASLGYMRSVPSMGEEFSDGKQVRVPNASFVAGPKGKPTKSPSAGTL</sequence>
<comment type="similarity">
    <text evidence="1">Belongs to the protein phosphatase inhibitor 2 family.</text>
</comment>
<keyword evidence="4 5" id="KW-0650">Protein phosphatase inhibitor</keyword>